<dbReference type="InterPro" id="IPR036390">
    <property type="entry name" value="WH_DNA-bd_sf"/>
</dbReference>
<dbReference type="SUPFAM" id="SSF46785">
    <property type="entry name" value="Winged helix' DNA-binding domain"/>
    <property type="match status" value="1"/>
</dbReference>
<protein>
    <recommendedName>
        <fullName evidence="3">HTH marR-type domain-containing protein</fullName>
    </recommendedName>
</protein>
<gene>
    <name evidence="4" type="ORF">FC50_GL001364</name>
</gene>
<feature type="region of interest" description="Disordered" evidence="2">
    <location>
        <begin position="145"/>
        <end position="195"/>
    </location>
</feature>
<dbReference type="STRING" id="1423783.FC50_GL001364"/>
<evidence type="ECO:0000259" key="3">
    <source>
        <dbReference type="PROSITE" id="PS50995"/>
    </source>
</evidence>
<dbReference type="PRINTS" id="PR00598">
    <property type="entry name" value="HTHMARR"/>
</dbReference>
<dbReference type="InterPro" id="IPR000835">
    <property type="entry name" value="HTH_MarR-typ"/>
</dbReference>
<dbReference type="SMART" id="SM00347">
    <property type="entry name" value="HTH_MARR"/>
    <property type="match status" value="1"/>
</dbReference>
<dbReference type="PANTHER" id="PTHR33164">
    <property type="entry name" value="TRANSCRIPTIONAL REGULATOR, MARR FAMILY"/>
    <property type="match status" value="1"/>
</dbReference>
<feature type="compositionally biased region" description="Basic and acidic residues" evidence="2">
    <location>
        <begin position="145"/>
        <end position="161"/>
    </location>
</feature>
<dbReference type="Pfam" id="PF12802">
    <property type="entry name" value="MarR_2"/>
    <property type="match status" value="1"/>
</dbReference>
<dbReference type="Gene3D" id="1.10.10.10">
    <property type="entry name" value="Winged helix-like DNA-binding domain superfamily/Winged helix DNA-binding domain"/>
    <property type="match status" value="1"/>
</dbReference>
<feature type="domain" description="HTH marR-type" evidence="3">
    <location>
        <begin position="6"/>
        <end position="143"/>
    </location>
</feature>
<evidence type="ECO:0000256" key="2">
    <source>
        <dbReference type="SAM" id="MobiDB-lite"/>
    </source>
</evidence>
<comment type="caution">
    <text evidence="4">The sequence shown here is derived from an EMBL/GenBank/DDBJ whole genome shotgun (WGS) entry which is preliminary data.</text>
</comment>
<dbReference type="OrthoDB" id="3242809at2"/>
<evidence type="ECO:0000313" key="5">
    <source>
        <dbReference type="Proteomes" id="UP000051922"/>
    </source>
</evidence>
<dbReference type="GO" id="GO:0006950">
    <property type="term" value="P:response to stress"/>
    <property type="evidence" value="ECO:0007669"/>
    <property type="project" value="TreeGrafter"/>
</dbReference>
<evidence type="ECO:0000256" key="1">
    <source>
        <dbReference type="ARBA" id="ARBA00023125"/>
    </source>
</evidence>
<dbReference type="GO" id="GO:0003677">
    <property type="term" value="F:DNA binding"/>
    <property type="evidence" value="ECO:0007669"/>
    <property type="project" value="UniProtKB-KW"/>
</dbReference>
<name>A0A0R1TXF0_9LACO</name>
<dbReference type="Proteomes" id="UP000051922">
    <property type="component" value="Unassembled WGS sequence"/>
</dbReference>
<dbReference type="RefSeq" id="WP_054651118.1">
    <property type="nucleotide sequence ID" value="NZ_AZFJ01000049.1"/>
</dbReference>
<dbReference type="EMBL" id="AZFJ01000049">
    <property type="protein sequence ID" value="KRL85961.1"/>
    <property type="molecule type" value="Genomic_DNA"/>
</dbReference>
<sequence>MANTPNEDLLQLFGQLFMQRRFVWAAIQTQQRRDGNVELRGPLRVLVLLKDGQQLTNADIAERLDIRPSSVTALVNRLVEAGLAERNSAPDDKRVQMISLTDKGQQALDDAQNTRAEFTDNAFAALSDEERAQLQALLAKLVPDVERQEDEHRDDDHDGRGFGRGFHGAHGHHGPHGDWPYGGGRRHPGFDRGRF</sequence>
<organism evidence="4 5">
    <name type="scientific">Lacticaseibacillus pantheris DSM 15945 = JCM 12539 = NBRC 106106</name>
    <dbReference type="NCBI Taxonomy" id="1423783"/>
    <lineage>
        <taxon>Bacteria</taxon>
        <taxon>Bacillati</taxon>
        <taxon>Bacillota</taxon>
        <taxon>Bacilli</taxon>
        <taxon>Lactobacillales</taxon>
        <taxon>Lactobacillaceae</taxon>
        <taxon>Lacticaseibacillus</taxon>
    </lineage>
</organism>
<reference evidence="4 5" key="1">
    <citation type="journal article" date="2015" name="Genome Announc.">
        <title>Expanding the biotechnology potential of lactobacilli through comparative genomics of 213 strains and associated genera.</title>
        <authorList>
            <person name="Sun Z."/>
            <person name="Harris H.M."/>
            <person name="McCann A."/>
            <person name="Guo C."/>
            <person name="Argimon S."/>
            <person name="Zhang W."/>
            <person name="Yang X."/>
            <person name="Jeffery I.B."/>
            <person name="Cooney J.C."/>
            <person name="Kagawa T.F."/>
            <person name="Liu W."/>
            <person name="Song Y."/>
            <person name="Salvetti E."/>
            <person name="Wrobel A."/>
            <person name="Rasinkangas P."/>
            <person name="Parkhill J."/>
            <person name="Rea M.C."/>
            <person name="O'Sullivan O."/>
            <person name="Ritari J."/>
            <person name="Douillard F.P."/>
            <person name="Paul Ross R."/>
            <person name="Yang R."/>
            <person name="Briner A.E."/>
            <person name="Felis G.E."/>
            <person name="de Vos W.M."/>
            <person name="Barrangou R."/>
            <person name="Klaenhammer T.R."/>
            <person name="Caufield P.W."/>
            <person name="Cui Y."/>
            <person name="Zhang H."/>
            <person name="O'Toole P.W."/>
        </authorList>
    </citation>
    <scope>NUCLEOTIDE SEQUENCE [LARGE SCALE GENOMIC DNA]</scope>
    <source>
        <strain evidence="4 5">DSM 15945</strain>
    </source>
</reference>
<dbReference type="CDD" id="cd00090">
    <property type="entry name" value="HTH_ARSR"/>
    <property type="match status" value="1"/>
</dbReference>
<proteinExistence type="predicted"/>
<dbReference type="GO" id="GO:0003700">
    <property type="term" value="F:DNA-binding transcription factor activity"/>
    <property type="evidence" value="ECO:0007669"/>
    <property type="project" value="InterPro"/>
</dbReference>
<dbReference type="PROSITE" id="PS50995">
    <property type="entry name" value="HTH_MARR_2"/>
    <property type="match status" value="1"/>
</dbReference>
<dbReference type="InterPro" id="IPR011991">
    <property type="entry name" value="ArsR-like_HTH"/>
</dbReference>
<keyword evidence="1" id="KW-0238">DNA-binding</keyword>
<dbReference type="InterPro" id="IPR039422">
    <property type="entry name" value="MarR/SlyA-like"/>
</dbReference>
<keyword evidence="5" id="KW-1185">Reference proteome</keyword>
<dbReference type="PATRIC" id="fig|1423783.4.peg.1406"/>
<dbReference type="PANTHER" id="PTHR33164:SF43">
    <property type="entry name" value="HTH-TYPE TRANSCRIPTIONAL REPRESSOR YETL"/>
    <property type="match status" value="1"/>
</dbReference>
<accession>A0A0R1TXF0</accession>
<dbReference type="InterPro" id="IPR036388">
    <property type="entry name" value="WH-like_DNA-bd_sf"/>
</dbReference>
<dbReference type="AlphaFoldDB" id="A0A0R1TXF0"/>
<evidence type="ECO:0000313" key="4">
    <source>
        <dbReference type="EMBL" id="KRL85961.1"/>
    </source>
</evidence>